<keyword evidence="1" id="KW-0472">Membrane</keyword>
<dbReference type="AlphaFoldDB" id="A0A2N0ZDK7"/>
<proteinExistence type="predicted"/>
<feature type="transmembrane region" description="Helical" evidence="1">
    <location>
        <begin position="7"/>
        <end position="28"/>
    </location>
</feature>
<accession>A0A2N0ZDK7</accession>
<feature type="transmembrane region" description="Helical" evidence="1">
    <location>
        <begin position="40"/>
        <end position="56"/>
    </location>
</feature>
<evidence type="ECO:0000256" key="1">
    <source>
        <dbReference type="SAM" id="Phobius"/>
    </source>
</evidence>
<feature type="transmembrane region" description="Helical" evidence="1">
    <location>
        <begin position="86"/>
        <end position="104"/>
    </location>
</feature>
<comment type="caution">
    <text evidence="2">The sequence shown here is derived from an EMBL/GenBank/DDBJ whole genome shotgun (WGS) entry which is preliminary data.</text>
</comment>
<dbReference type="EMBL" id="PISD01000040">
    <property type="protein sequence ID" value="PKG27598.1"/>
    <property type="molecule type" value="Genomic_DNA"/>
</dbReference>
<evidence type="ECO:0000313" key="3">
    <source>
        <dbReference type="Proteomes" id="UP000233343"/>
    </source>
</evidence>
<name>A0A2N0ZDK7_9BACI</name>
<gene>
    <name evidence="2" type="ORF">CWS20_17885</name>
</gene>
<protein>
    <submittedName>
        <fullName evidence="2">Uncharacterized protein</fullName>
    </submittedName>
</protein>
<keyword evidence="1" id="KW-1133">Transmembrane helix</keyword>
<keyword evidence="1" id="KW-0812">Transmembrane</keyword>
<organism evidence="2 3">
    <name type="scientific">Cytobacillus horneckiae</name>
    <dbReference type="NCBI Taxonomy" id="549687"/>
    <lineage>
        <taxon>Bacteria</taxon>
        <taxon>Bacillati</taxon>
        <taxon>Bacillota</taxon>
        <taxon>Bacilli</taxon>
        <taxon>Bacillales</taxon>
        <taxon>Bacillaceae</taxon>
        <taxon>Cytobacillus</taxon>
    </lineage>
</organism>
<evidence type="ECO:0000313" key="2">
    <source>
        <dbReference type="EMBL" id="PKG27598.1"/>
    </source>
</evidence>
<feature type="transmembrane region" description="Helical" evidence="1">
    <location>
        <begin position="63"/>
        <end position="80"/>
    </location>
</feature>
<dbReference type="Proteomes" id="UP000233343">
    <property type="component" value="Unassembled WGS sequence"/>
</dbReference>
<reference evidence="2 3" key="1">
    <citation type="journal article" date="2010" name="Int. J. Syst. Evol. Microbiol.">
        <title>Bacillus horneckiae sp. nov., isolated from a spacecraft-assembly clean room.</title>
        <authorList>
            <person name="Vaishampayan P."/>
            <person name="Probst A."/>
            <person name="Krishnamurthi S."/>
            <person name="Ghosh S."/>
            <person name="Osman S."/>
            <person name="McDowall A."/>
            <person name="Ruckmani A."/>
            <person name="Mayilraj S."/>
            <person name="Venkateswaran K."/>
        </authorList>
    </citation>
    <scope>NUCLEOTIDE SEQUENCE [LARGE SCALE GENOMIC DNA]</scope>
    <source>
        <strain evidence="3">1PO1SC</strain>
    </source>
</reference>
<keyword evidence="3" id="KW-1185">Reference proteome</keyword>
<sequence>MKIRKTSIFLGVIAGVSSIFLWFVLNFYNPYSNLTDSEPMINTFFMLFLPACLAIIASLTSKIFLMLIVFLWSLPISLYLFFTPSIFALFGLTSIFYLISLLLMRRAKIRTVLKQ</sequence>